<dbReference type="EMBL" id="RWGY01000051">
    <property type="protein sequence ID" value="TVU06072.1"/>
    <property type="molecule type" value="Genomic_DNA"/>
</dbReference>
<keyword evidence="2" id="KW-1185">Reference proteome</keyword>
<dbReference type="PANTHER" id="PTHR31050:SF3">
    <property type="entry name" value="OS08G0412800 PROTEIN"/>
    <property type="match status" value="1"/>
</dbReference>
<reference evidence="1 2" key="1">
    <citation type="journal article" date="2019" name="Sci. Rep.">
        <title>A high-quality genome of Eragrostis curvula grass provides insights into Poaceae evolution and supports new strategies to enhance forage quality.</title>
        <authorList>
            <person name="Carballo J."/>
            <person name="Santos B.A.C.M."/>
            <person name="Zappacosta D."/>
            <person name="Garbus I."/>
            <person name="Selva J.P."/>
            <person name="Gallo C.A."/>
            <person name="Diaz A."/>
            <person name="Albertini E."/>
            <person name="Caccamo M."/>
            <person name="Echenique V."/>
        </authorList>
    </citation>
    <scope>NUCLEOTIDE SEQUENCE [LARGE SCALE GENOMIC DNA]</scope>
    <source>
        <strain evidence="2">cv. Victoria</strain>
        <tissue evidence="1">Leaf</tissue>
    </source>
</reference>
<evidence type="ECO:0000313" key="1">
    <source>
        <dbReference type="EMBL" id="TVU06072.1"/>
    </source>
</evidence>
<protein>
    <submittedName>
        <fullName evidence="1">Uncharacterized protein</fullName>
    </submittedName>
</protein>
<accession>A0A5J9T430</accession>
<dbReference type="Gramene" id="TVU06072">
    <property type="protein sequence ID" value="TVU06072"/>
    <property type="gene ID" value="EJB05_49264"/>
</dbReference>
<name>A0A5J9T430_9POAL</name>
<proteinExistence type="predicted"/>
<dbReference type="PANTHER" id="PTHR31050">
    <property type="entry name" value="OS08G0413200 PROTEIN"/>
    <property type="match status" value="1"/>
</dbReference>
<feature type="non-terminal residue" evidence="1">
    <location>
        <position position="1"/>
    </location>
</feature>
<dbReference type="AlphaFoldDB" id="A0A5J9T430"/>
<gene>
    <name evidence="1" type="ORF">EJB05_49264</name>
</gene>
<sequence>MARYKCTTTWWCSCPFPSSRKRPITTTLSSPRTGKHKGLVRTCSREEDRFLCCFCCPIVSDVEPRPFDPADVYQQMKIVPSILRGQFKAEAVANDGIPYKMYRKFWRVYAAPKNLDVGEALGLDAALRSRLLSVASLLGEHGVAPPEQMDRGAFYEVTLEQRWEPVHGKAVRDARGGSTLASKKALIGGSVEAEQETGTSLHEDAVGPTVWEEHRTGWVDKDEDAAGWRVERFVLKRMNGMVVVTFVHLDKIRAKQVSHFSN</sequence>
<comment type="caution">
    <text evidence="1">The sequence shown here is derived from an EMBL/GenBank/DDBJ whole genome shotgun (WGS) entry which is preliminary data.</text>
</comment>
<dbReference type="Proteomes" id="UP000324897">
    <property type="component" value="Unassembled WGS sequence"/>
</dbReference>
<dbReference type="OrthoDB" id="647907at2759"/>
<evidence type="ECO:0000313" key="2">
    <source>
        <dbReference type="Proteomes" id="UP000324897"/>
    </source>
</evidence>
<organism evidence="1 2">
    <name type="scientific">Eragrostis curvula</name>
    <name type="common">weeping love grass</name>
    <dbReference type="NCBI Taxonomy" id="38414"/>
    <lineage>
        <taxon>Eukaryota</taxon>
        <taxon>Viridiplantae</taxon>
        <taxon>Streptophyta</taxon>
        <taxon>Embryophyta</taxon>
        <taxon>Tracheophyta</taxon>
        <taxon>Spermatophyta</taxon>
        <taxon>Magnoliopsida</taxon>
        <taxon>Liliopsida</taxon>
        <taxon>Poales</taxon>
        <taxon>Poaceae</taxon>
        <taxon>PACMAD clade</taxon>
        <taxon>Chloridoideae</taxon>
        <taxon>Eragrostideae</taxon>
        <taxon>Eragrostidinae</taxon>
        <taxon>Eragrostis</taxon>
    </lineage>
</organism>